<dbReference type="GO" id="GO:0008408">
    <property type="term" value="F:3'-5' exonuclease activity"/>
    <property type="evidence" value="ECO:0007669"/>
    <property type="project" value="UniProtKB-UniRule"/>
</dbReference>
<dbReference type="Gene3D" id="3.30.70.370">
    <property type="match status" value="1"/>
</dbReference>
<keyword evidence="10 16" id="KW-0269">Exonuclease</keyword>
<evidence type="ECO:0000256" key="1">
    <source>
        <dbReference type="ARBA" id="ARBA00007705"/>
    </source>
</evidence>
<dbReference type="PRINTS" id="PR00868">
    <property type="entry name" value="DNAPOLI"/>
</dbReference>
<protein>
    <recommendedName>
        <fullName evidence="3 15">DNA polymerase I</fullName>
        <ecNumber evidence="2 15">2.7.7.7</ecNumber>
    </recommendedName>
</protein>
<dbReference type="InterPro" id="IPR018320">
    <property type="entry name" value="DNA_polymerase_1"/>
</dbReference>
<feature type="domain" description="DNA-directed DNA polymerase family A palm" evidence="19">
    <location>
        <begin position="700"/>
        <end position="907"/>
    </location>
</feature>
<keyword evidence="6 16" id="KW-0235">DNA replication</keyword>
<dbReference type="NCBIfam" id="TIGR00593">
    <property type="entry name" value="pola"/>
    <property type="match status" value="1"/>
</dbReference>
<evidence type="ECO:0000259" key="18">
    <source>
        <dbReference type="SMART" id="SM00475"/>
    </source>
</evidence>
<comment type="catalytic activity">
    <reaction evidence="14 16">
        <text>DNA(n) + a 2'-deoxyribonucleoside 5'-triphosphate = DNA(n+1) + diphosphate</text>
        <dbReference type="Rhea" id="RHEA:22508"/>
        <dbReference type="Rhea" id="RHEA-COMP:17339"/>
        <dbReference type="Rhea" id="RHEA-COMP:17340"/>
        <dbReference type="ChEBI" id="CHEBI:33019"/>
        <dbReference type="ChEBI" id="CHEBI:61560"/>
        <dbReference type="ChEBI" id="CHEBI:173112"/>
        <dbReference type="EC" id="2.7.7.7"/>
    </reaction>
</comment>
<dbReference type="Gene3D" id="3.40.50.1010">
    <property type="entry name" value="5'-nuclease"/>
    <property type="match status" value="1"/>
</dbReference>
<dbReference type="EC" id="2.7.7.7" evidence="2 15"/>
<evidence type="ECO:0000256" key="4">
    <source>
        <dbReference type="ARBA" id="ARBA00022679"/>
    </source>
</evidence>
<keyword evidence="11 16" id="KW-0239">DNA-directed DNA polymerase</keyword>
<evidence type="ECO:0000256" key="7">
    <source>
        <dbReference type="ARBA" id="ARBA00022722"/>
    </source>
</evidence>
<dbReference type="SMART" id="SM00475">
    <property type="entry name" value="53EXOc"/>
    <property type="match status" value="1"/>
</dbReference>
<dbReference type="InterPro" id="IPR002298">
    <property type="entry name" value="DNA_polymerase_A"/>
</dbReference>
<dbReference type="InterPro" id="IPR043502">
    <property type="entry name" value="DNA/RNA_pol_sf"/>
</dbReference>
<gene>
    <name evidence="16 20" type="primary">polA</name>
    <name evidence="20" type="ORF">C4544_02300</name>
</gene>
<dbReference type="CDD" id="cd06139">
    <property type="entry name" value="DNA_polA_I_Ecoli_like_exo"/>
    <property type="match status" value="1"/>
</dbReference>
<dbReference type="InterPro" id="IPR002562">
    <property type="entry name" value="3'-5'_exonuclease_dom"/>
</dbReference>
<comment type="similarity">
    <text evidence="1 16">Belongs to the DNA polymerase type-A family.</text>
</comment>
<dbReference type="Pfam" id="PF01367">
    <property type="entry name" value="5_3_exonuc"/>
    <property type="match status" value="1"/>
</dbReference>
<keyword evidence="5 16" id="KW-0548">Nucleotidyltransferase</keyword>
<keyword evidence="7" id="KW-0540">Nuclease</keyword>
<dbReference type="InterPro" id="IPR029060">
    <property type="entry name" value="PIN-like_dom_sf"/>
</dbReference>
<dbReference type="CDD" id="cd08637">
    <property type="entry name" value="DNA_pol_A_pol_I_C"/>
    <property type="match status" value="1"/>
</dbReference>
<evidence type="ECO:0000256" key="8">
    <source>
        <dbReference type="ARBA" id="ARBA00022763"/>
    </source>
</evidence>
<evidence type="ECO:0000256" key="11">
    <source>
        <dbReference type="ARBA" id="ARBA00022932"/>
    </source>
</evidence>
<dbReference type="SUPFAM" id="SSF56672">
    <property type="entry name" value="DNA/RNA polymerases"/>
    <property type="match status" value="1"/>
</dbReference>
<dbReference type="InterPro" id="IPR020046">
    <property type="entry name" value="5-3_exonucl_a-hlix_arch_N"/>
</dbReference>
<dbReference type="PANTHER" id="PTHR10133:SF27">
    <property type="entry name" value="DNA POLYMERASE NU"/>
    <property type="match status" value="1"/>
</dbReference>
<dbReference type="SMART" id="SM00279">
    <property type="entry name" value="HhH2"/>
    <property type="match status" value="1"/>
</dbReference>
<evidence type="ECO:0000256" key="10">
    <source>
        <dbReference type="ARBA" id="ARBA00022839"/>
    </source>
</evidence>
<dbReference type="PANTHER" id="PTHR10133">
    <property type="entry name" value="DNA POLYMERASE I"/>
    <property type="match status" value="1"/>
</dbReference>
<comment type="caution">
    <text evidence="20">The sequence shown here is derived from an EMBL/GenBank/DDBJ whole genome shotgun (WGS) entry which is preliminary data.</text>
</comment>
<dbReference type="NCBIfam" id="NF004397">
    <property type="entry name" value="PRK05755.1"/>
    <property type="match status" value="1"/>
</dbReference>
<evidence type="ECO:0000259" key="19">
    <source>
        <dbReference type="SMART" id="SM00482"/>
    </source>
</evidence>
<dbReference type="FunFam" id="1.10.150.20:FF:000003">
    <property type="entry name" value="DNA polymerase I"/>
    <property type="match status" value="1"/>
</dbReference>
<evidence type="ECO:0000256" key="14">
    <source>
        <dbReference type="ARBA" id="ARBA00049244"/>
    </source>
</evidence>
<name>A0A419DEJ6_9BACT</name>
<dbReference type="EMBL" id="QZJW01000017">
    <property type="protein sequence ID" value="RJO61543.1"/>
    <property type="molecule type" value="Genomic_DNA"/>
</dbReference>
<dbReference type="InterPro" id="IPR002421">
    <property type="entry name" value="5-3_exonuclease"/>
</dbReference>
<dbReference type="InterPro" id="IPR012337">
    <property type="entry name" value="RNaseH-like_sf"/>
</dbReference>
<dbReference type="InterPro" id="IPR001098">
    <property type="entry name" value="DNA-dir_DNA_pol_A_palm_dom"/>
</dbReference>
<evidence type="ECO:0000313" key="21">
    <source>
        <dbReference type="Proteomes" id="UP000285655"/>
    </source>
</evidence>
<feature type="domain" description="3'-5' exonuclease" evidence="17">
    <location>
        <begin position="318"/>
        <end position="525"/>
    </location>
</feature>
<evidence type="ECO:0000256" key="12">
    <source>
        <dbReference type="ARBA" id="ARBA00023125"/>
    </source>
</evidence>
<dbReference type="SUPFAM" id="SSF53098">
    <property type="entry name" value="Ribonuclease H-like"/>
    <property type="match status" value="1"/>
</dbReference>
<dbReference type="AlphaFoldDB" id="A0A419DEJ6"/>
<dbReference type="Proteomes" id="UP000285655">
    <property type="component" value="Unassembled WGS sequence"/>
</dbReference>
<evidence type="ECO:0000256" key="15">
    <source>
        <dbReference type="NCBIfam" id="TIGR00593"/>
    </source>
</evidence>
<organism evidence="20 21">
    <name type="scientific">candidate division WS5 bacterium</name>
    <dbReference type="NCBI Taxonomy" id="2093353"/>
    <lineage>
        <taxon>Bacteria</taxon>
        <taxon>candidate division WS5</taxon>
    </lineage>
</organism>
<dbReference type="PROSITE" id="PS00447">
    <property type="entry name" value="DNA_POLYMERASE_A"/>
    <property type="match status" value="1"/>
</dbReference>
<keyword evidence="4 16" id="KW-0808">Transferase</keyword>
<evidence type="ECO:0000256" key="16">
    <source>
        <dbReference type="RuleBase" id="RU004460"/>
    </source>
</evidence>
<dbReference type="GO" id="GO:0003677">
    <property type="term" value="F:DNA binding"/>
    <property type="evidence" value="ECO:0007669"/>
    <property type="project" value="UniProtKB-UniRule"/>
</dbReference>
<dbReference type="InterPro" id="IPR019760">
    <property type="entry name" value="DNA-dir_DNA_pol_A_CS"/>
</dbReference>
<dbReference type="GO" id="GO:0006302">
    <property type="term" value="P:double-strand break repair"/>
    <property type="evidence" value="ECO:0007669"/>
    <property type="project" value="TreeGrafter"/>
</dbReference>
<keyword evidence="12 16" id="KW-0238">DNA-binding</keyword>
<dbReference type="FunFam" id="1.20.1060.10:FF:000001">
    <property type="entry name" value="DNA polymerase I"/>
    <property type="match status" value="1"/>
</dbReference>
<dbReference type="Pfam" id="PF00476">
    <property type="entry name" value="DNA_pol_A"/>
    <property type="match status" value="1"/>
</dbReference>
<dbReference type="GO" id="GO:0008409">
    <property type="term" value="F:5'-3' exonuclease activity"/>
    <property type="evidence" value="ECO:0007669"/>
    <property type="project" value="UniProtKB-UniRule"/>
</dbReference>
<dbReference type="CDD" id="cd09859">
    <property type="entry name" value="PIN_53EXO"/>
    <property type="match status" value="1"/>
</dbReference>
<keyword evidence="13 16" id="KW-0234">DNA repair</keyword>
<keyword evidence="8 16" id="KW-0227">DNA damage</keyword>
<evidence type="ECO:0000256" key="2">
    <source>
        <dbReference type="ARBA" id="ARBA00012417"/>
    </source>
</evidence>
<sequence>MKKQKFVVFDGNAVVHRAYHAMPPMTTKKGELVNAVYGYSSMMLKVLAELKPDYVAVAFDMQAPTFRHEEYKEYKATRVKGPEDLYEQFLRVREVTEALNIPIFEKKGFEADDIIGTLACVAPKGIEVIIVTGDLDELQLVDKRTKVYTMRRGFTDTVLYDEKAVLDRYGFGPDKLVDYKALRGDPSDNIPGVAGIGEKSAMSLIQKYGSVENIYKNIDDLTGSLKNKLEAGRENALLSKRLSQIVCDVSVKLNLDKCCTYDFDRQKVFKVFQELGFKSLLNRLPKEELQQGLFAEGSNSAKTALAKEDKIHIKKADYKIITEEKDLDKLTKSFAKEKIIAVDTETDSQIAVSANLVGISISKKEGEAYYIPVGHEVKSEKLKVKSDGFRTSQNDETNLDSRQLPKELVLEKLRPILENKRVKKVGHNLKYDYIVFKNAGITLNGIYFDTMIVAYLLNQNLRSPKLDDVAFSEIGIEMIHIHEIIGKGKNEINFKDAEIEKAYKYACEDADVALRLYHHLREELAEKKQKGLYERIEAPLIPILAEMEIAGVLVDEKVLEKSSREMGSRTKKLEKEIHKMGGDVFNINSPSQLQKILFEKLRLQEKIDDPRELKKLKSGGFSTGAGELEKLSGTHKIIGKISEYRELTKLKSTYLDTLPNLINPRTGRIHTSFNQAITATGRLSSSDPNLQNIPIRTEEGKEIRKAFIAPKGKKLLCVDYSQIELRIVAHISGDKVMTETFRRADRDIHTATAAKVYGVKESEVTANMRRNAKAVNFGIIYGVSPHGLKQSTGMSREEAHDFIEKYFKVHTGIKKYTKEIIEVAKKVGYVDTLFDRRRYLPEINSNNFAVRGQAERMALNMPIQGTAADLIKMAMIEIAKDLPKISPDTQMLLQVHDELVFEVPDKDIKKVTKFVTDKMDNVIKLSVPITAVAESGQNWAECK</sequence>
<dbReference type="GO" id="GO:0003887">
    <property type="term" value="F:DNA-directed DNA polymerase activity"/>
    <property type="evidence" value="ECO:0007669"/>
    <property type="project" value="UniProtKB-UniRule"/>
</dbReference>
<dbReference type="Pfam" id="PF02739">
    <property type="entry name" value="5_3_exonuc_N"/>
    <property type="match status" value="1"/>
</dbReference>
<dbReference type="Gene3D" id="1.10.150.20">
    <property type="entry name" value="5' to 3' exonuclease, C-terminal subdomain"/>
    <property type="match status" value="2"/>
</dbReference>
<evidence type="ECO:0000313" key="20">
    <source>
        <dbReference type="EMBL" id="RJO61543.1"/>
    </source>
</evidence>
<evidence type="ECO:0000256" key="5">
    <source>
        <dbReference type="ARBA" id="ARBA00022695"/>
    </source>
</evidence>
<accession>A0A419DEJ6</accession>
<dbReference type="InterPro" id="IPR036279">
    <property type="entry name" value="5-3_exonuclease_C_sf"/>
</dbReference>
<evidence type="ECO:0000256" key="9">
    <source>
        <dbReference type="ARBA" id="ARBA00022801"/>
    </source>
</evidence>
<reference evidence="20 21" key="1">
    <citation type="journal article" date="2017" name="ISME J.">
        <title>Energy and carbon metabolisms in a deep terrestrial subsurface fluid microbial community.</title>
        <authorList>
            <person name="Momper L."/>
            <person name="Jungbluth S.P."/>
            <person name="Lee M.D."/>
            <person name="Amend J.P."/>
        </authorList>
    </citation>
    <scope>NUCLEOTIDE SEQUENCE [LARGE SCALE GENOMIC DNA]</scope>
    <source>
        <strain evidence="20">SURF_29</strain>
    </source>
</reference>
<evidence type="ECO:0000256" key="13">
    <source>
        <dbReference type="ARBA" id="ARBA00023204"/>
    </source>
</evidence>
<dbReference type="Gene3D" id="3.30.420.10">
    <property type="entry name" value="Ribonuclease H-like superfamily/Ribonuclease H"/>
    <property type="match status" value="1"/>
</dbReference>
<dbReference type="InterPro" id="IPR036397">
    <property type="entry name" value="RNaseH_sf"/>
</dbReference>
<dbReference type="SMART" id="SM00482">
    <property type="entry name" value="POLAc"/>
    <property type="match status" value="1"/>
</dbReference>
<dbReference type="Gene3D" id="1.20.1060.10">
    <property type="entry name" value="Taq DNA Polymerase, Chain T, domain 4"/>
    <property type="match status" value="1"/>
</dbReference>
<dbReference type="Pfam" id="PF01612">
    <property type="entry name" value="DNA_pol_A_exo1"/>
    <property type="match status" value="1"/>
</dbReference>
<dbReference type="SUPFAM" id="SSF88723">
    <property type="entry name" value="PIN domain-like"/>
    <property type="match status" value="1"/>
</dbReference>
<evidence type="ECO:0000259" key="17">
    <source>
        <dbReference type="SMART" id="SM00474"/>
    </source>
</evidence>
<dbReference type="GO" id="GO:0006261">
    <property type="term" value="P:DNA-templated DNA replication"/>
    <property type="evidence" value="ECO:0007669"/>
    <property type="project" value="UniProtKB-UniRule"/>
</dbReference>
<evidence type="ECO:0000256" key="6">
    <source>
        <dbReference type="ARBA" id="ARBA00022705"/>
    </source>
</evidence>
<keyword evidence="9 16" id="KW-0378">Hydrolase</keyword>
<dbReference type="InterPro" id="IPR008918">
    <property type="entry name" value="HhH2"/>
</dbReference>
<evidence type="ECO:0000256" key="3">
    <source>
        <dbReference type="ARBA" id="ARBA00020311"/>
    </source>
</evidence>
<dbReference type="InterPro" id="IPR020045">
    <property type="entry name" value="DNA_polI_H3TH"/>
</dbReference>
<dbReference type="SMART" id="SM00474">
    <property type="entry name" value="35EXOc"/>
    <property type="match status" value="1"/>
</dbReference>
<dbReference type="CDD" id="cd09898">
    <property type="entry name" value="H3TH_53EXO"/>
    <property type="match status" value="1"/>
</dbReference>
<comment type="function">
    <text evidence="16">In addition to polymerase activity, this DNA polymerase exhibits 3'-5' and 5'-3' exonuclease activity.</text>
</comment>
<dbReference type="FunFam" id="1.10.150.20:FF:000002">
    <property type="entry name" value="DNA polymerase I"/>
    <property type="match status" value="1"/>
</dbReference>
<dbReference type="SUPFAM" id="SSF47807">
    <property type="entry name" value="5' to 3' exonuclease, C-terminal subdomain"/>
    <property type="match status" value="1"/>
</dbReference>
<proteinExistence type="inferred from homology"/>
<feature type="domain" description="5'-3' exonuclease" evidence="18">
    <location>
        <begin position="2"/>
        <end position="261"/>
    </location>
</feature>